<evidence type="ECO:0000313" key="4">
    <source>
        <dbReference type="Proteomes" id="UP000053144"/>
    </source>
</evidence>
<evidence type="ECO:0000313" key="3">
    <source>
        <dbReference type="EMBL" id="KOM44802.1"/>
    </source>
</evidence>
<keyword evidence="1" id="KW-1133">Transmembrane helix</keyword>
<evidence type="ECO:0000313" key="2">
    <source>
        <dbReference type="EMBL" id="KAG2375771.1"/>
    </source>
</evidence>
<gene>
    <name evidence="2" type="ORF">HKW66_Vig0160750</name>
    <name evidence="3" type="ORF">LR48_Vigan06g010800</name>
</gene>
<reference evidence="4" key="1">
    <citation type="journal article" date="2015" name="Proc. Natl. Acad. Sci. U.S.A.">
        <title>Genome sequencing of adzuki bean (Vigna angularis) provides insight into high starch and low fat accumulation and domestication.</title>
        <authorList>
            <person name="Yang K."/>
            <person name="Tian Z."/>
            <person name="Chen C."/>
            <person name="Luo L."/>
            <person name="Zhao B."/>
            <person name="Wang Z."/>
            <person name="Yu L."/>
            <person name="Li Y."/>
            <person name="Sun Y."/>
            <person name="Li W."/>
            <person name="Chen Y."/>
            <person name="Li Y."/>
            <person name="Zhang Y."/>
            <person name="Ai D."/>
            <person name="Zhao J."/>
            <person name="Shang C."/>
            <person name="Ma Y."/>
            <person name="Wu B."/>
            <person name="Wang M."/>
            <person name="Gao L."/>
            <person name="Sun D."/>
            <person name="Zhang P."/>
            <person name="Guo F."/>
            <person name="Wang W."/>
            <person name="Li Y."/>
            <person name="Wang J."/>
            <person name="Varshney R.K."/>
            <person name="Wang J."/>
            <person name="Ling H.Q."/>
            <person name="Wan P."/>
        </authorList>
    </citation>
    <scope>NUCLEOTIDE SEQUENCE</scope>
    <source>
        <strain evidence="4">cv. Jingnong 6</strain>
    </source>
</reference>
<keyword evidence="1" id="KW-0812">Transmembrane</keyword>
<dbReference type="PANTHER" id="PTHR38925:SF1">
    <property type="entry name" value="PROTEIN, PUTATIVE-RELATED"/>
    <property type="match status" value="1"/>
</dbReference>
<dbReference type="EMBL" id="JABFOF010000010">
    <property type="protein sequence ID" value="KAG2375771.1"/>
    <property type="molecule type" value="Genomic_DNA"/>
</dbReference>
<organism evidence="3 4">
    <name type="scientific">Phaseolus angularis</name>
    <name type="common">Azuki bean</name>
    <name type="synonym">Vigna angularis</name>
    <dbReference type="NCBI Taxonomy" id="3914"/>
    <lineage>
        <taxon>Eukaryota</taxon>
        <taxon>Viridiplantae</taxon>
        <taxon>Streptophyta</taxon>
        <taxon>Embryophyta</taxon>
        <taxon>Tracheophyta</taxon>
        <taxon>Spermatophyta</taxon>
        <taxon>Magnoliopsida</taxon>
        <taxon>eudicotyledons</taxon>
        <taxon>Gunneridae</taxon>
        <taxon>Pentapetalae</taxon>
        <taxon>rosids</taxon>
        <taxon>fabids</taxon>
        <taxon>Fabales</taxon>
        <taxon>Fabaceae</taxon>
        <taxon>Papilionoideae</taxon>
        <taxon>50 kb inversion clade</taxon>
        <taxon>NPAAA clade</taxon>
        <taxon>indigoferoid/millettioid clade</taxon>
        <taxon>Phaseoleae</taxon>
        <taxon>Vigna</taxon>
    </lineage>
</organism>
<proteinExistence type="predicted"/>
<dbReference type="Gramene" id="KOM44802">
    <property type="protein sequence ID" value="KOM44802"/>
    <property type="gene ID" value="LR48_Vigan06g010800"/>
</dbReference>
<reference evidence="2 5" key="3">
    <citation type="submission" date="2020-05" db="EMBL/GenBank/DDBJ databases">
        <title>Vigna angularis (adzuki bean) Var. LongXiaoDou No. 4 denovo assembly.</title>
        <authorList>
            <person name="Xiang H."/>
        </authorList>
    </citation>
    <scope>NUCLEOTIDE SEQUENCE [LARGE SCALE GENOMIC DNA]</scope>
    <source>
        <tissue evidence="2">Leaf</tissue>
    </source>
</reference>
<keyword evidence="1" id="KW-0472">Membrane</keyword>
<dbReference type="AlphaFoldDB" id="A0A0L9UQD1"/>
<protein>
    <submittedName>
        <fullName evidence="3">Uncharacterized protein</fullName>
    </submittedName>
</protein>
<dbReference type="Proteomes" id="UP000053144">
    <property type="component" value="Chromosome 6"/>
</dbReference>
<dbReference type="OMA" id="VAWTVCP"/>
<dbReference type="EMBL" id="CM003376">
    <property type="protein sequence ID" value="KOM44802.1"/>
    <property type="molecule type" value="Genomic_DNA"/>
</dbReference>
<evidence type="ECO:0000313" key="5">
    <source>
        <dbReference type="Proteomes" id="UP000743370"/>
    </source>
</evidence>
<name>A0A0L9UQD1_PHAAN</name>
<evidence type="ECO:0000256" key="1">
    <source>
        <dbReference type="SAM" id="Phobius"/>
    </source>
</evidence>
<dbReference type="Proteomes" id="UP000743370">
    <property type="component" value="Unassembled WGS sequence"/>
</dbReference>
<sequence length="114" mass="13234">MGLHMVAVAKFYLIVSRHSIGPVVAWTVCPLALKLFLALRLFTDEAVYSTRFFFFRMARIFFNRETNFAHGTRLGRAFRLMFQILNNNHDNTSPTTQEEQLNEDTFNTLLSLTL</sequence>
<feature type="transmembrane region" description="Helical" evidence="1">
    <location>
        <begin position="20"/>
        <end position="42"/>
    </location>
</feature>
<dbReference type="PANTHER" id="PTHR38925">
    <property type="entry name" value="PROTEIN, PUTATIVE-RELATED"/>
    <property type="match status" value="1"/>
</dbReference>
<reference evidence="3" key="2">
    <citation type="submission" date="2015-02" db="EMBL/GenBank/DDBJ databases">
        <authorList>
            <person name="Chooi Y.-H."/>
        </authorList>
    </citation>
    <scope>NUCLEOTIDE SEQUENCE</scope>
    <source>
        <tissue evidence="3">Seedling</tissue>
    </source>
</reference>
<accession>A0A0L9UQD1</accession>